<accession>A0A8J3UAE8</accession>
<keyword evidence="2" id="KW-1185">Reference proteome</keyword>
<evidence type="ECO:0000313" key="2">
    <source>
        <dbReference type="Proteomes" id="UP000622547"/>
    </source>
</evidence>
<evidence type="ECO:0000313" key="1">
    <source>
        <dbReference type="EMBL" id="GII41728.1"/>
    </source>
</evidence>
<name>A0A8J3UAE8_9ACTN</name>
<dbReference type="AlphaFoldDB" id="A0A8J3UAE8"/>
<reference evidence="1 2" key="1">
    <citation type="submission" date="2021-01" db="EMBL/GenBank/DDBJ databases">
        <title>Whole genome shotgun sequence of Planotetraspora phitsanulokensis NBRC 104273.</title>
        <authorList>
            <person name="Komaki H."/>
            <person name="Tamura T."/>
        </authorList>
    </citation>
    <scope>NUCLEOTIDE SEQUENCE [LARGE SCALE GENOMIC DNA]</scope>
    <source>
        <strain evidence="1 2">NBRC 104273</strain>
    </source>
</reference>
<dbReference type="Proteomes" id="UP000622547">
    <property type="component" value="Unassembled WGS sequence"/>
</dbReference>
<protein>
    <submittedName>
        <fullName evidence="1">Uncharacterized protein</fullName>
    </submittedName>
</protein>
<proteinExistence type="predicted"/>
<organism evidence="1 2">
    <name type="scientific">Planotetraspora phitsanulokensis</name>
    <dbReference type="NCBI Taxonomy" id="575192"/>
    <lineage>
        <taxon>Bacteria</taxon>
        <taxon>Bacillati</taxon>
        <taxon>Actinomycetota</taxon>
        <taxon>Actinomycetes</taxon>
        <taxon>Streptosporangiales</taxon>
        <taxon>Streptosporangiaceae</taxon>
        <taxon>Planotetraspora</taxon>
    </lineage>
</organism>
<comment type="caution">
    <text evidence="1">The sequence shown here is derived from an EMBL/GenBank/DDBJ whole genome shotgun (WGS) entry which is preliminary data.</text>
</comment>
<gene>
    <name evidence="1" type="ORF">Pph01_67310</name>
</gene>
<dbReference type="EMBL" id="BOOP01000035">
    <property type="protein sequence ID" value="GII41728.1"/>
    <property type="molecule type" value="Genomic_DNA"/>
</dbReference>
<sequence>MREHGAPELEIYGLGREVAVLTIDDRSIEITLPKSKAIVPLGDVRSPESALRFIAGWATGVAS</sequence>